<dbReference type="EMBL" id="CP036280">
    <property type="protein sequence ID" value="QDU71833.1"/>
    <property type="molecule type" value="Genomic_DNA"/>
</dbReference>
<dbReference type="InterPro" id="IPR028364">
    <property type="entry name" value="Ribosomal_uL1/biogenesis"/>
</dbReference>
<comment type="function">
    <text evidence="10">Protein L1 is also a translational repressor protein, it controls the translation of the L11 operon by binding to its mRNA.</text>
</comment>
<keyword evidence="6 10" id="KW-0694">RNA-binding</keyword>
<organism evidence="12 13">
    <name type="scientific">Mucisphaera calidilacus</name>
    <dbReference type="NCBI Taxonomy" id="2527982"/>
    <lineage>
        <taxon>Bacteria</taxon>
        <taxon>Pseudomonadati</taxon>
        <taxon>Planctomycetota</taxon>
        <taxon>Phycisphaerae</taxon>
        <taxon>Phycisphaerales</taxon>
        <taxon>Phycisphaeraceae</taxon>
        <taxon>Mucisphaera</taxon>
    </lineage>
</organism>
<evidence type="ECO:0000256" key="5">
    <source>
        <dbReference type="ARBA" id="ARBA00022845"/>
    </source>
</evidence>
<evidence type="ECO:0000256" key="2">
    <source>
        <dbReference type="ARBA" id="ARBA00022491"/>
    </source>
</evidence>
<dbReference type="Proteomes" id="UP000320386">
    <property type="component" value="Chromosome"/>
</dbReference>
<keyword evidence="5 10" id="KW-0810">Translation regulation</keyword>
<dbReference type="GO" id="GO:0006417">
    <property type="term" value="P:regulation of translation"/>
    <property type="evidence" value="ECO:0007669"/>
    <property type="project" value="UniProtKB-KW"/>
</dbReference>
<dbReference type="OrthoDB" id="9803740at2"/>
<keyword evidence="3 10" id="KW-0820">tRNA-binding</keyword>
<keyword evidence="13" id="KW-1185">Reference proteome</keyword>
<proteinExistence type="inferred from homology"/>
<gene>
    <name evidence="10 12" type="primary">rplA</name>
    <name evidence="12" type="ORF">Pan265_16860</name>
</gene>
<evidence type="ECO:0000256" key="9">
    <source>
        <dbReference type="ARBA" id="ARBA00035241"/>
    </source>
</evidence>
<keyword evidence="7 10" id="KW-0689">Ribosomal protein</keyword>
<reference evidence="12 13" key="1">
    <citation type="submission" date="2019-02" db="EMBL/GenBank/DDBJ databases">
        <title>Deep-cultivation of Planctomycetes and their phenomic and genomic characterization uncovers novel biology.</title>
        <authorList>
            <person name="Wiegand S."/>
            <person name="Jogler M."/>
            <person name="Boedeker C."/>
            <person name="Pinto D."/>
            <person name="Vollmers J."/>
            <person name="Rivas-Marin E."/>
            <person name="Kohn T."/>
            <person name="Peeters S.H."/>
            <person name="Heuer A."/>
            <person name="Rast P."/>
            <person name="Oberbeckmann S."/>
            <person name="Bunk B."/>
            <person name="Jeske O."/>
            <person name="Meyerdierks A."/>
            <person name="Storesund J.E."/>
            <person name="Kallscheuer N."/>
            <person name="Luecker S."/>
            <person name="Lage O.M."/>
            <person name="Pohl T."/>
            <person name="Merkel B.J."/>
            <person name="Hornburger P."/>
            <person name="Mueller R.-W."/>
            <person name="Bruemmer F."/>
            <person name="Labrenz M."/>
            <person name="Spormann A.M."/>
            <person name="Op den Camp H."/>
            <person name="Overmann J."/>
            <person name="Amann R."/>
            <person name="Jetten M.S.M."/>
            <person name="Mascher T."/>
            <person name="Medema M.H."/>
            <person name="Devos D.P."/>
            <person name="Kaster A.-K."/>
            <person name="Ovreas L."/>
            <person name="Rohde M."/>
            <person name="Galperin M.Y."/>
            <person name="Jogler C."/>
        </authorList>
    </citation>
    <scope>NUCLEOTIDE SEQUENCE [LARGE SCALE GENOMIC DNA]</scope>
    <source>
        <strain evidence="12 13">Pan265</strain>
    </source>
</reference>
<dbReference type="InterPro" id="IPR005878">
    <property type="entry name" value="Ribosom_uL1_bac-type"/>
</dbReference>
<evidence type="ECO:0000256" key="3">
    <source>
        <dbReference type="ARBA" id="ARBA00022555"/>
    </source>
</evidence>
<dbReference type="GO" id="GO:0019843">
    <property type="term" value="F:rRNA binding"/>
    <property type="evidence" value="ECO:0007669"/>
    <property type="project" value="UniProtKB-UniRule"/>
</dbReference>
<dbReference type="GO" id="GO:0015934">
    <property type="term" value="C:large ribosomal subunit"/>
    <property type="evidence" value="ECO:0007669"/>
    <property type="project" value="InterPro"/>
</dbReference>
<dbReference type="GO" id="GO:0003735">
    <property type="term" value="F:structural constituent of ribosome"/>
    <property type="evidence" value="ECO:0007669"/>
    <property type="project" value="InterPro"/>
</dbReference>
<dbReference type="CDD" id="cd00403">
    <property type="entry name" value="Ribosomal_L1"/>
    <property type="match status" value="1"/>
</dbReference>
<sequence>MPRQGKRYRADLEKASKTPVSLVEAVNRVKSFKQTKFDQSVEIVMHLGIDPKQADQLIRGSVSLPHGIGASKRVIAFCSDELVEDAKAAGAIEAGAEALVKKIEDGWLDFDVAIASPDMMRVVARLGRQLGPKGLMPSPKNDTVTPKVVEGVKDFAAGKVEFRNDSGGNVHAIIGKHSFEPGKLVDNAQHFIATIEKMKPSATKGVFVKQIALTATMTPSVIIEHE</sequence>
<keyword evidence="8 10" id="KW-0687">Ribonucleoprotein</keyword>
<dbReference type="SUPFAM" id="SSF56808">
    <property type="entry name" value="Ribosomal protein L1"/>
    <property type="match status" value="1"/>
</dbReference>
<dbReference type="FunFam" id="3.40.50.790:FF:000001">
    <property type="entry name" value="50S ribosomal protein L1"/>
    <property type="match status" value="1"/>
</dbReference>
<evidence type="ECO:0000256" key="4">
    <source>
        <dbReference type="ARBA" id="ARBA00022730"/>
    </source>
</evidence>
<keyword evidence="4 10" id="KW-0699">rRNA-binding</keyword>
<dbReference type="PROSITE" id="PS01199">
    <property type="entry name" value="RIBOSOMAL_L1"/>
    <property type="match status" value="1"/>
</dbReference>
<dbReference type="Pfam" id="PF00687">
    <property type="entry name" value="Ribosomal_L1"/>
    <property type="match status" value="1"/>
</dbReference>
<evidence type="ECO:0000256" key="6">
    <source>
        <dbReference type="ARBA" id="ARBA00022884"/>
    </source>
</evidence>
<name>A0A518BXX9_9BACT</name>
<dbReference type="RefSeq" id="WP_145446031.1">
    <property type="nucleotide sequence ID" value="NZ_CP036280.1"/>
</dbReference>
<dbReference type="HAMAP" id="MF_01318_B">
    <property type="entry name" value="Ribosomal_uL1_B"/>
    <property type="match status" value="1"/>
</dbReference>
<comment type="similarity">
    <text evidence="1 10 11">Belongs to the universal ribosomal protein uL1 family.</text>
</comment>
<dbReference type="PIRSF" id="PIRSF002155">
    <property type="entry name" value="Ribosomal_L1"/>
    <property type="match status" value="1"/>
</dbReference>
<dbReference type="InterPro" id="IPR016095">
    <property type="entry name" value="Ribosomal_uL1_3-a/b-sand"/>
</dbReference>
<evidence type="ECO:0000313" key="12">
    <source>
        <dbReference type="EMBL" id="QDU71833.1"/>
    </source>
</evidence>
<dbReference type="KEGG" id="mcad:Pan265_16860"/>
<evidence type="ECO:0000313" key="13">
    <source>
        <dbReference type="Proteomes" id="UP000320386"/>
    </source>
</evidence>
<dbReference type="AlphaFoldDB" id="A0A518BXX9"/>
<keyword evidence="2 10" id="KW-0678">Repressor</keyword>
<comment type="function">
    <text evidence="10">Binds directly to 23S rRNA. The L1 stalk is quite mobile in the ribosome, and is involved in E site tRNA release.</text>
</comment>
<dbReference type="PANTHER" id="PTHR36427:SF3">
    <property type="entry name" value="LARGE RIBOSOMAL SUBUNIT PROTEIN UL1M"/>
    <property type="match status" value="1"/>
</dbReference>
<dbReference type="InterPro" id="IPR002143">
    <property type="entry name" value="Ribosomal_uL1"/>
</dbReference>
<evidence type="ECO:0000256" key="8">
    <source>
        <dbReference type="ARBA" id="ARBA00023274"/>
    </source>
</evidence>
<dbReference type="InterPro" id="IPR023674">
    <property type="entry name" value="Ribosomal_uL1-like"/>
</dbReference>
<evidence type="ECO:0000256" key="11">
    <source>
        <dbReference type="RuleBase" id="RU000659"/>
    </source>
</evidence>
<evidence type="ECO:0000256" key="7">
    <source>
        <dbReference type="ARBA" id="ARBA00022980"/>
    </source>
</evidence>
<evidence type="ECO:0000256" key="1">
    <source>
        <dbReference type="ARBA" id="ARBA00010531"/>
    </source>
</evidence>
<dbReference type="GO" id="GO:0000049">
    <property type="term" value="F:tRNA binding"/>
    <property type="evidence" value="ECO:0007669"/>
    <property type="project" value="UniProtKB-KW"/>
</dbReference>
<dbReference type="Gene3D" id="3.30.190.20">
    <property type="match status" value="1"/>
</dbReference>
<dbReference type="PANTHER" id="PTHR36427">
    <property type="entry name" value="54S RIBOSOMAL PROTEIN L1, MITOCHONDRIAL"/>
    <property type="match status" value="1"/>
</dbReference>
<accession>A0A518BXX9</accession>
<dbReference type="GO" id="GO:0006412">
    <property type="term" value="P:translation"/>
    <property type="evidence" value="ECO:0007669"/>
    <property type="project" value="UniProtKB-UniRule"/>
</dbReference>
<protein>
    <recommendedName>
        <fullName evidence="9 10">Large ribosomal subunit protein uL1</fullName>
    </recommendedName>
</protein>
<comment type="subunit">
    <text evidence="10">Part of the 50S ribosomal subunit.</text>
</comment>
<dbReference type="InterPro" id="IPR023673">
    <property type="entry name" value="Ribosomal_uL1_CS"/>
</dbReference>
<dbReference type="NCBIfam" id="TIGR01169">
    <property type="entry name" value="rplA_bact"/>
    <property type="match status" value="1"/>
</dbReference>
<evidence type="ECO:0000256" key="10">
    <source>
        <dbReference type="HAMAP-Rule" id="MF_01318"/>
    </source>
</evidence>
<dbReference type="Gene3D" id="3.40.50.790">
    <property type="match status" value="1"/>
</dbReference>